<feature type="region of interest" description="Disordered" evidence="1">
    <location>
        <begin position="396"/>
        <end position="462"/>
    </location>
</feature>
<feature type="compositionally biased region" description="Acidic residues" evidence="1">
    <location>
        <begin position="406"/>
        <end position="423"/>
    </location>
</feature>
<evidence type="ECO:0000313" key="4">
    <source>
        <dbReference type="Proteomes" id="UP000245464"/>
    </source>
</evidence>
<evidence type="ECO:0000313" key="2">
    <source>
        <dbReference type="EMBL" id="KAF7564449.1"/>
    </source>
</evidence>
<organism evidence="2 4">
    <name type="scientific">Pyrenophora tritici-repentis</name>
    <dbReference type="NCBI Taxonomy" id="45151"/>
    <lineage>
        <taxon>Eukaryota</taxon>
        <taxon>Fungi</taxon>
        <taxon>Dikarya</taxon>
        <taxon>Ascomycota</taxon>
        <taxon>Pezizomycotina</taxon>
        <taxon>Dothideomycetes</taxon>
        <taxon>Pleosporomycetidae</taxon>
        <taxon>Pleosporales</taxon>
        <taxon>Pleosporineae</taxon>
        <taxon>Pleosporaceae</taxon>
        <taxon>Pyrenophora</taxon>
    </lineage>
</organism>
<evidence type="ECO:0000313" key="3">
    <source>
        <dbReference type="EMBL" id="KAI1511441.1"/>
    </source>
</evidence>
<reference evidence="3" key="2">
    <citation type="submission" date="2021-05" db="EMBL/GenBank/DDBJ databases">
        <authorList>
            <person name="Moolhuijzen P.M."/>
            <person name="Moffat C.S."/>
        </authorList>
    </citation>
    <scope>NUCLEOTIDE SEQUENCE</scope>
    <source>
        <strain evidence="3">86-124</strain>
    </source>
</reference>
<accession>A0A2W1EEL7</accession>
<dbReference type="Proteomes" id="UP000245464">
    <property type="component" value="Chromosome 10"/>
</dbReference>
<name>A0A2W1EEL7_9PLEO</name>
<dbReference type="Proteomes" id="UP000249757">
    <property type="component" value="Unassembled WGS sequence"/>
</dbReference>
<reference evidence="2" key="1">
    <citation type="journal article" date="2018" name="BMC Genomics">
        <title>Comparative genomics of the wheat fungal pathogen Pyrenophora tritici-repentis reveals chromosomal variations and genome plasticity.</title>
        <authorList>
            <person name="Moolhuijzen P."/>
            <person name="See P.T."/>
            <person name="Hane J.K."/>
            <person name="Shi G."/>
            <person name="Liu Z."/>
            <person name="Oliver R.P."/>
            <person name="Moffat C.S."/>
        </authorList>
    </citation>
    <scope>NUCLEOTIDE SEQUENCE [LARGE SCALE GENOMIC DNA]</scope>
    <source>
        <strain evidence="2">M4</strain>
    </source>
</reference>
<sequence length="514" mass="58988">MGILDLADELLRIILEYVASEPEKPISLERRAYLSQESFKLPVPQEDNQVQTIAAFRLTCRKFSDLGVIHQFSRVTTRFSRRGLSRLERIANEPHIAGRVKKFSYMVPFFYAEGRERIQELLRTRPESLGLVDLRHFQDKVNEQKDIVRTREDARVLQFALQRFTSLQHIQILRVQDRQEGELIHYMRQYDELTDLVPKWPPACLHSAKTMGQALLASRSPCSRFSSPMLSPQSVLGAANDPPTAMGVLAERLTCLELHFDDSTDLDERMRRLSPLSKAVFTAAKNIEAVHVGFPSYRPLTLRLEELFHNVKWEKLHAFGIQAWRLDADEIIGLAQRHRETLRGLRLRDVLLKEGSRWNDVLPCLRDDLVKLDWISLRRIDYEKHFDEQVVLGAEVPDDPLVGSDSSDESDWEYEHEQEDLDPSDDHSGSGDEPDDSSMAGTDSDAETDEPEQGGILHFPPMPDTPASVTWCNCNGHMDSVEALGDDGIMVTNQQRKFWEKWVVRKICTEHGHK</sequence>
<dbReference type="EMBL" id="NRDI02000014">
    <property type="protein sequence ID" value="KAI1511441.1"/>
    <property type="molecule type" value="Genomic_DNA"/>
</dbReference>
<protein>
    <submittedName>
        <fullName evidence="2">Uncharacterized protein</fullName>
    </submittedName>
</protein>
<dbReference type="EMBL" id="NQIK02000010">
    <property type="protein sequence ID" value="KAF7564449.1"/>
    <property type="molecule type" value="Genomic_DNA"/>
</dbReference>
<gene>
    <name evidence="3" type="ORF">Ptr86124_009845</name>
    <name evidence="2" type="ORF">PtrM4_038830</name>
</gene>
<dbReference type="OMA" id="ACHVRYF"/>
<evidence type="ECO:0000313" key="5">
    <source>
        <dbReference type="Proteomes" id="UP000249757"/>
    </source>
</evidence>
<proteinExistence type="predicted"/>
<dbReference type="AlphaFoldDB" id="A0A2W1EEL7"/>
<dbReference type="OrthoDB" id="4179303at2759"/>
<reference evidence="5" key="4">
    <citation type="journal article" date="2022" name="Microb. Genom.">
        <title>A global pangenome for the wheat fungal pathogen Pyrenophora tritici-repentis and prediction of effector protein structural homology.</title>
        <authorList>
            <person name="Moolhuijzen P.M."/>
            <person name="See P.T."/>
            <person name="Shi G."/>
            <person name="Powell H.R."/>
            <person name="Cockram J."/>
            <person name="Jorgensen L.N."/>
            <person name="Benslimane H."/>
            <person name="Strelkov S.E."/>
            <person name="Turner J."/>
            <person name="Liu Z."/>
            <person name="Moffat C.S."/>
        </authorList>
    </citation>
    <scope>NUCLEOTIDE SEQUENCE [LARGE SCALE GENOMIC DNA]</scope>
</reference>
<keyword evidence="5" id="KW-1185">Reference proteome</keyword>
<comment type="caution">
    <text evidence="2">The sequence shown here is derived from an EMBL/GenBank/DDBJ whole genome shotgun (WGS) entry which is preliminary data.</text>
</comment>
<evidence type="ECO:0000256" key="1">
    <source>
        <dbReference type="SAM" id="MobiDB-lite"/>
    </source>
</evidence>
<reference evidence="3" key="3">
    <citation type="journal article" date="2022" name="bioRxiv">
        <title>A global pangenome for the wheat fungal pathogen Pyrenophora tritici-repentis and prediction of effector protein structural homology.</title>
        <authorList>
            <person name="Moolhuijzen P."/>
            <person name="See P.T."/>
            <person name="Shi G."/>
            <person name="Powell H.R."/>
            <person name="Cockram J."/>
            <person name="Jorgensen L.N."/>
            <person name="Benslimane H."/>
            <person name="Strelkov S.E."/>
            <person name="Turner J."/>
            <person name="Liu Z."/>
            <person name="Moffat C.S."/>
        </authorList>
    </citation>
    <scope>NUCLEOTIDE SEQUENCE</scope>
    <source>
        <strain evidence="3">86-124</strain>
    </source>
</reference>